<proteinExistence type="predicted"/>
<evidence type="ECO:0000256" key="1">
    <source>
        <dbReference type="SAM" id="SignalP"/>
    </source>
</evidence>
<dbReference type="Gene3D" id="3.40.30.10">
    <property type="entry name" value="Glutaredoxin"/>
    <property type="match status" value="1"/>
</dbReference>
<keyword evidence="1" id="KW-0732">Signal</keyword>
<protein>
    <submittedName>
        <fullName evidence="3">Thioredoxin domain-containing protein</fullName>
    </submittedName>
</protein>
<dbReference type="SUPFAM" id="SSF52833">
    <property type="entry name" value="Thioredoxin-like"/>
    <property type="match status" value="1"/>
</dbReference>
<comment type="caution">
    <text evidence="3">The sequence shown here is derived from an EMBL/GenBank/DDBJ whole genome shotgun (WGS) entry which is preliminary data.</text>
</comment>
<evidence type="ECO:0000259" key="2">
    <source>
        <dbReference type="Pfam" id="PF13462"/>
    </source>
</evidence>
<dbReference type="Gene3D" id="1.10.40.110">
    <property type="match status" value="1"/>
</dbReference>
<keyword evidence="4" id="KW-1185">Reference proteome</keyword>
<accession>A0ABV0B354</accession>
<sequence length="238" mass="25906">MRFLLLAFLALFVASPAALAQAHKGRPAAAKKAAPRPAARPNWLTTIVKTPEAGYRIGNPNASLKLVEYGSRSCPTCARFAAESKPLFSSYVASGKVSYEFRDFLIHPQDIAISLLGRCVPTARYFSTLDAMFAGQPGFNARGQALTDADFKALEDMEVVPQARALSDKLGYTAFFKQRGMTEARVTQCLADRPALIELGKITGDAQKLGVNGTPSFFLNGRKLDNVYSWAQLEPLLK</sequence>
<evidence type="ECO:0000313" key="3">
    <source>
        <dbReference type="EMBL" id="MEN3745627.1"/>
    </source>
</evidence>
<dbReference type="InterPro" id="IPR012336">
    <property type="entry name" value="Thioredoxin-like_fold"/>
</dbReference>
<feature type="signal peptide" evidence="1">
    <location>
        <begin position="1"/>
        <end position="20"/>
    </location>
</feature>
<dbReference type="Pfam" id="PF13462">
    <property type="entry name" value="Thioredoxin_4"/>
    <property type="match status" value="1"/>
</dbReference>
<reference evidence="3 4" key="1">
    <citation type="submission" date="2024-05" db="EMBL/GenBank/DDBJ databases">
        <title>Sphingomonas sp. HF-S3 16S ribosomal RNA gene Genome sequencing and assembly.</title>
        <authorList>
            <person name="Lee H."/>
        </authorList>
    </citation>
    <scope>NUCLEOTIDE SEQUENCE [LARGE SCALE GENOMIC DNA]</scope>
    <source>
        <strain evidence="3 4">HF-S3</strain>
    </source>
</reference>
<evidence type="ECO:0000313" key="4">
    <source>
        <dbReference type="Proteomes" id="UP001427805"/>
    </source>
</evidence>
<dbReference type="EMBL" id="JBDIZK010000001">
    <property type="protein sequence ID" value="MEN3745627.1"/>
    <property type="molecule type" value="Genomic_DNA"/>
</dbReference>
<dbReference type="Proteomes" id="UP001427805">
    <property type="component" value="Unassembled WGS sequence"/>
</dbReference>
<gene>
    <name evidence="3" type="ORF">TPR58_00500</name>
</gene>
<dbReference type="CDD" id="cd02972">
    <property type="entry name" value="DsbA_family"/>
    <property type="match status" value="1"/>
</dbReference>
<organism evidence="3 4">
    <name type="scientific">Sphingomonas rustica</name>
    <dbReference type="NCBI Taxonomy" id="3103142"/>
    <lineage>
        <taxon>Bacteria</taxon>
        <taxon>Pseudomonadati</taxon>
        <taxon>Pseudomonadota</taxon>
        <taxon>Alphaproteobacteria</taxon>
        <taxon>Sphingomonadales</taxon>
        <taxon>Sphingomonadaceae</taxon>
        <taxon>Sphingomonas</taxon>
    </lineage>
</organism>
<feature type="domain" description="Thioredoxin-like fold" evidence="2">
    <location>
        <begin position="54"/>
        <end position="237"/>
    </location>
</feature>
<name>A0ABV0B354_9SPHN</name>
<dbReference type="RefSeq" id="WP_346244639.1">
    <property type="nucleotide sequence ID" value="NZ_JBDIZK010000001.1"/>
</dbReference>
<dbReference type="InterPro" id="IPR036249">
    <property type="entry name" value="Thioredoxin-like_sf"/>
</dbReference>
<feature type="chain" id="PRO_5046710155" evidence="1">
    <location>
        <begin position="21"/>
        <end position="238"/>
    </location>
</feature>